<comment type="similarity">
    <text evidence="1">Belongs to the type-B carboxylesterase/lipase family.</text>
</comment>
<proteinExistence type="inferred from homology"/>
<reference evidence="6" key="2">
    <citation type="submission" date="2021-09" db="EMBL/GenBank/DDBJ databases">
        <authorList>
            <person name="Jia N."/>
            <person name="Wang J."/>
            <person name="Shi W."/>
            <person name="Du L."/>
            <person name="Sun Y."/>
            <person name="Zhan W."/>
            <person name="Jiang J."/>
            <person name="Wang Q."/>
            <person name="Zhang B."/>
            <person name="Ji P."/>
            <person name="Sakyi L.B."/>
            <person name="Cui X."/>
            <person name="Yuan T."/>
            <person name="Jiang B."/>
            <person name="Yang W."/>
            <person name="Lam T.T.-Y."/>
            <person name="Chang Q."/>
            <person name="Ding S."/>
            <person name="Wang X."/>
            <person name="Zhu J."/>
            <person name="Ruan X."/>
            <person name="Zhao L."/>
            <person name="Wei J."/>
            <person name="Que T."/>
            <person name="Du C."/>
            <person name="Cheng J."/>
            <person name="Dai P."/>
            <person name="Han X."/>
            <person name="Huang E."/>
            <person name="Gao Y."/>
            <person name="Liu J."/>
            <person name="Shao H."/>
            <person name="Ye R."/>
            <person name="Li L."/>
            <person name="Wei W."/>
            <person name="Wang X."/>
            <person name="Wang C."/>
            <person name="Huo Q."/>
            <person name="Li W."/>
            <person name="Guo W."/>
            <person name="Chen H."/>
            <person name="Chen S."/>
            <person name="Zhou L."/>
            <person name="Zhou L."/>
            <person name="Ni X."/>
            <person name="Tian J."/>
            <person name="Zhou Y."/>
            <person name="Sheng Y."/>
            <person name="Liu T."/>
            <person name="Pan Y."/>
            <person name="Xia L."/>
            <person name="Li J."/>
            <person name="Zhao F."/>
            <person name="Cao W."/>
        </authorList>
    </citation>
    <scope>NUCLEOTIDE SEQUENCE</scope>
    <source>
        <strain evidence="6">Rsan-2018</strain>
        <tissue evidence="6">Larvae</tissue>
    </source>
</reference>
<keyword evidence="3" id="KW-0378">Hydrolase</keyword>
<gene>
    <name evidence="6" type="ORF">HPB52_014954</name>
</gene>
<comment type="caution">
    <text evidence="6">The sequence shown here is derived from an EMBL/GenBank/DDBJ whole genome shotgun (WGS) entry which is preliminary data.</text>
</comment>
<evidence type="ECO:0000256" key="4">
    <source>
        <dbReference type="ARBA" id="ARBA00023180"/>
    </source>
</evidence>
<dbReference type="GO" id="GO:0003990">
    <property type="term" value="F:acetylcholinesterase activity"/>
    <property type="evidence" value="ECO:0007669"/>
    <property type="project" value="TreeGrafter"/>
</dbReference>
<evidence type="ECO:0000259" key="5">
    <source>
        <dbReference type="Pfam" id="PF00135"/>
    </source>
</evidence>
<dbReference type="SUPFAM" id="SSF53474">
    <property type="entry name" value="alpha/beta-Hydrolases"/>
    <property type="match status" value="1"/>
</dbReference>
<dbReference type="GO" id="GO:0019695">
    <property type="term" value="P:choline metabolic process"/>
    <property type="evidence" value="ECO:0007669"/>
    <property type="project" value="TreeGrafter"/>
</dbReference>
<keyword evidence="4" id="KW-0325">Glycoprotein</keyword>
<evidence type="ECO:0000313" key="7">
    <source>
        <dbReference type="Proteomes" id="UP000821837"/>
    </source>
</evidence>
<dbReference type="PANTHER" id="PTHR43918:SF4">
    <property type="entry name" value="CARBOXYLIC ESTER HYDROLASE"/>
    <property type="match status" value="1"/>
</dbReference>
<dbReference type="InterPro" id="IPR002018">
    <property type="entry name" value="CarbesteraseB"/>
</dbReference>
<dbReference type="AlphaFoldDB" id="A0A9D4Q0I2"/>
<evidence type="ECO:0000256" key="1">
    <source>
        <dbReference type="ARBA" id="ARBA00005964"/>
    </source>
</evidence>
<dbReference type="InterPro" id="IPR029058">
    <property type="entry name" value="AB_hydrolase_fold"/>
</dbReference>
<feature type="domain" description="Carboxylesterase type B" evidence="5">
    <location>
        <begin position="12"/>
        <end position="365"/>
    </location>
</feature>
<keyword evidence="7" id="KW-1185">Reference proteome</keyword>
<organism evidence="6 7">
    <name type="scientific">Rhipicephalus sanguineus</name>
    <name type="common">Brown dog tick</name>
    <name type="synonym">Ixodes sanguineus</name>
    <dbReference type="NCBI Taxonomy" id="34632"/>
    <lineage>
        <taxon>Eukaryota</taxon>
        <taxon>Metazoa</taxon>
        <taxon>Ecdysozoa</taxon>
        <taxon>Arthropoda</taxon>
        <taxon>Chelicerata</taxon>
        <taxon>Arachnida</taxon>
        <taxon>Acari</taxon>
        <taxon>Parasitiformes</taxon>
        <taxon>Ixodida</taxon>
        <taxon>Ixodoidea</taxon>
        <taxon>Ixodidae</taxon>
        <taxon>Rhipicephalinae</taxon>
        <taxon>Rhipicephalus</taxon>
        <taxon>Rhipicephalus</taxon>
    </lineage>
</organism>
<dbReference type="Gene3D" id="3.40.50.1820">
    <property type="entry name" value="alpha/beta hydrolase"/>
    <property type="match status" value="1"/>
</dbReference>
<dbReference type="GO" id="GO:0005615">
    <property type="term" value="C:extracellular space"/>
    <property type="evidence" value="ECO:0007669"/>
    <property type="project" value="TreeGrafter"/>
</dbReference>
<keyword evidence="2" id="KW-0719">Serine esterase</keyword>
<sequence>MYRLTQVCTKLQVTLLGHEAGAASLGYHLLSNRSAAYFQRAVMMAGSPYAPYPENSGSAAERNVRALARELRCPDSSARRAAIDCLKSRSVRATLEAADSAGIEFGPSYLSPQTGTQNLYDCATRVLAHEHKLSENAVVPEKDINMRARFRPLDFIAGYTSNEGVPYVLEMLRRSQLHFNDETSGREVLGLLADWLRRHGVAEPREVLDFYGLHAPQFANTKGVNVLESLHELLGDMHVYCPVNLMVEEAATLGSRVFTYEFAHLPYYRWWARWKGVPQLLDFIYASGLVGAIQDEYGLDHRELQFSQHMADMFAGFVWNGAPPPESNWTRWETFHRGPLVFAGSENSSYAKAAVIPHETNCAFWKPFLHRKATSMATTTMP</sequence>
<dbReference type="InterPro" id="IPR050654">
    <property type="entry name" value="AChE-related_enzymes"/>
</dbReference>
<dbReference type="PANTHER" id="PTHR43918">
    <property type="entry name" value="ACETYLCHOLINESTERASE"/>
    <property type="match status" value="1"/>
</dbReference>
<dbReference type="VEuPathDB" id="VectorBase:RSAN_044976"/>
<accession>A0A9D4Q0I2</accession>
<evidence type="ECO:0000256" key="2">
    <source>
        <dbReference type="ARBA" id="ARBA00022487"/>
    </source>
</evidence>
<name>A0A9D4Q0I2_RHISA</name>
<protein>
    <recommendedName>
        <fullName evidence="5">Carboxylesterase type B domain-containing protein</fullName>
    </recommendedName>
</protein>
<dbReference type="GO" id="GO:0005886">
    <property type="term" value="C:plasma membrane"/>
    <property type="evidence" value="ECO:0007669"/>
    <property type="project" value="TreeGrafter"/>
</dbReference>
<reference evidence="6" key="1">
    <citation type="journal article" date="2020" name="Cell">
        <title>Large-Scale Comparative Analyses of Tick Genomes Elucidate Their Genetic Diversity and Vector Capacities.</title>
        <authorList>
            <consortium name="Tick Genome and Microbiome Consortium (TIGMIC)"/>
            <person name="Jia N."/>
            <person name="Wang J."/>
            <person name="Shi W."/>
            <person name="Du L."/>
            <person name="Sun Y."/>
            <person name="Zhan W."/>
            <person name="Jiang J.F."/>
            <person name="Wang Q."/>
            <person name="Zhang B."/>
            <person name="Ji P."/>
            <person name="Bell-Sakyi L."/>
            <person name="Cui X.M."/>
            <person name="Yuan T.T."/>
            <person name="Jiang B.G."/>
            <person name="Yang W.F."/>
            <person name="Lam T.T."/>
            <person name="Chang Q.C."/>
            <person name="Ding S.J."/>
            <person name="Wang X.J."/>
            <person name="Zhu J.G."/>
            <person name="Ruan X.D."/>
            <person name="Zhao L."/>
            <person name="Wei J.T."/>
            <person name="Ye R.Z."/>
            <person name="Que T.C."/>
            <person name="Du C.H."/>
            <person name="Zhou Y.H."/>
            <person name="Cheng J.X."/>
            <person name="Dai P.F."/>
            <person name="Guo W.B."/>
            <person name="Han X.H."/>
            <person name="Huang E.J."/>
            <person name="Li L.F."/>
            <person name="Wei W."/>
            <person name="Gao Y.C."/>
            <person name="Liu J.Z."/>
            <person name="Shao H.Z."/>
            <person name="Wang X."/>
            <person name="Wang C.C."/>
            <person name="Yang T.C."/>
            <person name="Huo Q.B."/>
            <person name="Li W."/>
            <person name="Chen H.Y."/>
            <person name="Chen S.E."/>
            <person name="Zhou L.G."/>
            <person name="Ni X.B."/>
            <person name="Tian J.H."/>
            <person name="Sheng Y."/>
            <person name="Liu T."/>
            <person name="Pan Y.S."/>
            <person name="Xia L.Y."/>
            <person name="Li J."/>
            <person name="Zhao F."/>
            <person name="Cao W.C."/>
        </authorList>
    </citation>
    <scope>NUCLEOTIDE SEQUENCE</scope>
    <source>
        <strain evidence="6">Rsan-2018</strain>
    </source>
</reference>
<dbReference type="Proteomes" id="UP000821837">
    <property type="component" value="Chromosome 3"/>
</dbReference>
<evidence type="ECO:0000313" key="6">
    <source>
        <dbReference type="EMBL" id="KAH7962238.1"/>
    </source>
</evidence>
<dbReference type="EMBL" id="JABSTV010001249">
    <property type="protein sequence ID" value="KAH7962238.1"/>
    <property type="molecule type" value="Genomic_DNA"/>
</dbReference>
<dbReference type="Pfam" id="PF00135">
    <property type="entry name" value="COesterase"/>
    <property type="match status" value="1"/>
</dbReference>
<dbReference type="GO" id="GO:0006581">
    <property type="term" value="P:acetylcholine catabolic process"/>
    <property type="evidence" value="ECO:0007669"/>
    <property type="project" value="TreeGrafter"/>
</dbReference>
<evidence type="ECO:0000256" key="3">
    <source>
        <dbReference type="ARBA" id="ARBA00022801"/>
    </source>
</evidence>